<dbReference type="AlphaFoldDB" id="A0A507DY00"/>
<dbReference type="Proteomes" id="UP000318582">
    <property type="component" value="Unassembled WGS sequence"/>
</dbReference>
<gene>
    <name evidence="1" type="ORF">PhCBS80983_g04602</name>
</gene>
<sequence>MSVQVLLPHLQASHASIVDRSTVLLIEPQVESPEKGPTTTQDYEYNAALSAYASVSLHELDKIRLMGISPEYHAEFRKVIFASGHQIQSERPYACSHQFKLVGNPWVYKHGSGRTESLRLVVMIMSLMVRSGWQLVLTTDISAKSYDKDMWMFRRAGAGVPQPQSFCVVSFAYPDQLRLIDGPDELLQVIRQTIQTSYRKGLQEEGTTVKGAPMFKLFGNPWVASGDETMYTRRFLLELLASFERIGWTIYASLDITTGAAESDSSLDCWILAKH</sequence>
<keyword evidence="2" id="KW-1185">Reference proteome</keyword>
<organism evidence="1 2">
    <name type="scientific">Powellomyces hirtus</name>
    <dbReference type="NCBI Taxonomy" id="109895"/>
    <lineage>
        <taxon>Eukaryota</taxon>
        <taxon>Fungi</taxon>
        <taxon>Fungi incertae sedis</taxon>
        <taxon>Chytridiomycota</taxon>
        <taxon>Chytridiomycota incertae sedis</taxon>
        <taxon>Chytridiomycetes</taxon>
        <taxon>Spizellomycetales</taxon>
        <taxon>Powellomycetaceae</taxon>
        <taxon>Powellomyces</taxon>
    </lineage>
</organism>
<dbReference type="PANTHER" id="PTHR38696:SF1">
    <property type="entry name" value="MEDIATOR OF RNA POLYMERASE II TRANSCRIPTION SUBUNIT 13"/>
    <property type="match status" value="1"/>
</dbReference>
<dbReference type="EMBL" id="QEAQ01000078">
    <property type="protein sequence ID" value="TPX56321.1"/>
    <property type="molecule type" value="Genomic_DNA"/>
</dbReference>
<reference evidence="1 2" key="1">
    <citation type="journal article" date="2019" name="Sci. Rep.">
        <title>Comparative genomics of chytrid fungi reveal insights into the obligate biotrophic and pathogenic lifestyle of Synchytrium endobioticum.</title>
        <authorList>
            <person name="van de Vossenberg B.T.L.H."/>
            <person name="Warris S."/>
            <person name="Nguyen H.D.T."/>
            <person name="van Gent-Pelzer M.P.E."/>
            <person name="Joly D.L."/>
            <person name="van de Geest H.C."/>
            <person name="Bonants P.J.M."/>
            <person name="Smith D.S."/>
            <person name="Levesque C.A."/>
            <person name="van der Lee T.A.J."/>
        </authorList>
    </citation>
    <scope>NUCLEOTIDE SEQUENCE [LARGE SCALE GENOMIC DNA]</scope>
    <source>
        <strain evidence="1 2">CBS 809.83</strain>
    </source>
</reference>
<evidence type="ECO:0000313" key="2">
    <source>
        <dbReference type="Proteomes" id="UP000318582"/>
    </source>
</evidence>
<name>A0A507DY00_9FUNG</name>
<dbReference type="PANTHER" id="PTHR38696">
    <property type="entry name" value="MEDIATOR OF RNA POLYMERASE II TRANSCRIPTION SUBUNIT 13"/>
    <property type="match status" value="1"/>
</dbReference>
<evidence type="ECO:0000313" key="1">
    <source>
        <dbReference type="EMBL" id="TPX56321.1"/>
    </source>
</evidence>
<protein>
    <submittedName>
        <fullName evidence="1">Uncharacterized protein</fullName>
    </submittedName>
</protein>
<accession>A0A507DY00</accession>
<proteinExistence type="predicted"/>
<dbReference type="STRING" id="109895.A0A507DY00"/>
<comment type="caution">
    <text evidence="1">The sequence shown here is derived from an EMBL/GenBank/DDBJ whole genome shotgun (WGS) entry which is preliminary data.</text>
</comment>